<dbReference type="HAMAP" id="MF_00735">
    <property type="entry name" value="Methyltr_PrmA"/>
    <property type="match status" value="1"/>
</dbReference>
<comment type="catalytic activity">
    <reaction evidence="6">
        <text>L-lysyl-[protein] + 3 S-adenosyl-L-methionine = N(6),N(6),N(6)-trimethyl-L-lysyl-[protein] + 3 S-adenosyl-L-homocysteine + 3 H(+)</text>
        <dbReference type="Rhea" id="RHEA:54192"/>
        <dbReference type="Rhea" id="RHEA-COMP:9752"/>
        <dbReference type="Rhea" id="RHEA-COMP:13826"/>
        <dbReference type="ChEBI" id="CHEBI:15378"/>
        <dbReference type="ChEBI" id="CHEBI:29969"/>
        <dbReference type="ChEBI" id="CHEBI:57856"/>
        <dbReference type="ChEBI" id="CHEBI:59789"/>
        <dbReference type="ChEBI" id="CHEBI:61961"/>
    </reaction>
</comment>
<keyword evidence="4 6" id="KW-0808">Transferase</keyword>
<dbReference type="EC" id="2.1.1.-" evidence="6"/>
<dbReference type="KEGG" id="asan:AWM72_08840"/>
<evidence type="ECO:0000256" key="4">
    <source>
        <dbReference type="ARBA" id="ARBA00022679"/>
    </source>
</evidence>
<accession>A0A0X8FCQ5</accession>
<dbReference type="PANTHER" id="PTHR43648:SF1">
    <property type="entry name" value="ELECTRON TRANSFER FLAVOPROTEIN BETA SUBUNIT LYSINE METHYLTRANSFERASE"/>
    <property type="match status" value="1"/>
</dbReference>
<evidence type="ECO:0000256" key="3">
    <source>
        <dbReference type="ARBA" id="ARBA00022603"/>
    </source>
</evidence>
<comment type="subcellular location">
    <subcellularLocation>
        <location evidence="6">Cytoplasm</location>
    </subcellularLocation>
</comment>
<evidence type="ECO:0000256" key="6">
    <source>
        <dbReference type="HAMAP-Rule" id="MF_00735"/>
    </source>
</evidence>
<dbReference type="RefSeq" id="WP_067976346.1">
    <property type="nucleotide sequence ID" value="NZ_CAJHKM010000003.1"/>
</dbReference>
<comment type="function">
    <text evidence="6">Methylates ribosomal protein L11.</text>
</comment>
<name>A0A0X8FCQ5_9LACT</name>
<dbReference type="Proteomes" id="UP000069912">
    <property type="component" value="Chromosome"/>
</dbReference>
<dbReference type="InterPro" id="IPR029063">
    <property type="entry name" value="SAM-dependent_MTases_sf"/>
</dbReference>
<dbReference type="OrthoDB" id="9785995at2"/>
<dbReference type="SUPFAM" id="SSF53335">
    <property type="entry name" value="S-adenosyl-L-methionine-dependent methyltransferases"/>
    <property type="match status" value="1"/>
</dbReference>
<dbReference type="EMBL" id="PKGY01000001">
    <property type="protein sequence ID" value="PKZ23138.1"/>
    <property type="molecule type" value="Genomic_DNA"/>
</dbReference>
<reference evidence="7 9" key="1">
    <citation type="journal article" date="2016" name="Genome Announc.">
        <title>Complete Genome Sequences of Aerococcus christensenii CCUG 28831T, Aerococcus sanguinicola CCUG 43001T, Aerococcus urinae CCUG 36881T, Aerococcus urinaeequi CCUG 28094T, Aerococcus urinaehominis CCUG 42038 BT, and Aerococcus viridans CCUG 4311T.</title>
        <authorList>
            <person name="Carkaci D."/>
            <person name="Dargis R."/>
            <person name="Nielsen X.C."/>
            <person name="Skovgaard O."/>
            <person name="Fuursted K."/>
            <person name="Christensen J.J."/>
        </authorList>
    </citation>
    <scope>NUCLEOTIDE SEQUENCE [LARGE SCALE GENOMIC DNA]</scope>
    <source>
        <strain evidence="7 9">CCUG43001</strain>
    </source>
</reference>
<dbReference type="GeneID" id="92904175"/>
<evidence type="ECO:0000256" key="5">
    <source>
        <dbReference type="ARBA" id="ARBA00022691"/>
    </source>
</evidence>
<evidence type="ECO:0000256" key="2">
    <source>
        <dbReference type="ARBA" id="ARBA00022490"/>
    </source>
</evidence>
<dbReference type="InterPro" id="IPR004498">
    <property type="entry name" value="Ribosomal_PrmA_MeTrfase"/>
</dbReference>
<dbReference type="EMBL" id="CP014160">
    <property type="protein sequence ID" value="AMB94857.1"/>
    <property type="molecule type" value="Genomic_DNA"/>
</dbReference>
<evidence type="ECO:0000313" key="9">
    <source>
        <dbReference type="Proteomes" id="UP000069912"/>
    </source>
</evidence>
<dbReference type="PANTHER" id="PTHR43648">
    <property type="entry name" value="ELECTRON TRANSFER FLAVOPROTEIN BETA SUBUNIT LYSINE METHYLTRANSFERASE"/>
    <property type="match status" value="1"/>
</dbReference>
<feature type="binding site" evidence="6">
    <location>
        <position position="157"/>
    </location>
    <ligand>
        <name>S-adenosyl-L-methionine</name>
        <dbReference type="ChEBI" id="CHEBI:59789"/>
    </ligand>
</feature>
<protein>
    <recommendedName>
        <fullName evidence="6">Ribosomal protein L11 methyltransferase</fullName>
        <shortName evidence="6">L11 Mtase</shortName>
        <ecNumber evidence="6">2.1.1.-</ecNumber>
    </recommendedName>
</protein>
<dbReference type="GO" id="GO:0008276">
    <property type="term" value="F:protein methyltransferase activity"/>
    <property type="evidence" value="ECO:0007669"/>
    <property type="project" value="UniProtKB-UniRule"/>
</dbReference>
<dbReference type="Gene3D" id="3.40.50.150">
    <property type="entry name" value="Vaccinia Virus protein VP39"/>
    <property type="match status" value="1"/>
</dbReference>
<dbReference type="Pfam" id="PF06325">
    <property type="entry name" value="PrmA"/>
    <property type="match status" value="1"/>
</dbReference>
<dbReference type="PIRSF" id="PIRSF000401">
    <property type="entry name" value="RPL11_MTase"/>
    <property type="match status" value="1"/>
</dbReference>
<dbReference type="CDD" id="cd02440">
    <property type="entry name" value="AdoMet_MTases"/>
    <property type="match status" value="1"/>
</dbReference>
<sequence length="316" mass="35195">MGFYEVTIDVKYGDSDQMSDSLLALGSQGALIQDVKDFDALEEEGSVVKLEAKRQAYPCFPQVVGYFSDTAWSKEDLGQALLAAMRDLDPAYSEEEIAIGQLAETNWEEEWKRYYQPTVISRFIHIIPSWQEEESQALIPIYMDPEMAFGTGDHATTQLSLQLLESYLEAEDRVYDVGTGSGILAIAAAKLGARSVQAFDYDEQVIPIAQKNFEVNQVADRCSARANDKLSGIADPVDLITANILADILIPLIPQAYDCLEPQGKFILSGIYYKEFEAVKAALIQADFRIEEIVRRGDWFGIYAIKGRAEATKDSI</sequence>
<dbReference type="Proteomes" id="UP000234239">
    <property type="component" value="Unassembled WGS sequence"/>
</dbReference>
<evidence type="ECO:0000313" key="7">
    <source>
        <dbReference type="EMBL" id="AMB94857.1"/>
    </source>
</evidence>
<keyword evidence="8" id="KW-0687">Ribonucleoprotein</keyword>
<dbReference type="InterPro" id="IPR050078">
    <property type="entry name" value="Ribosomal_L11_MeTrfase_PrmA"/>
</dbReference>
<feature type="binding site" evidence="6">
    <location>
        <position position="243"/>
    </location>
    <ligand>
        <name>S-adenosyl-L-methionine</name>
        <dbReference type="ChEBI" id="CHEBI:59789"/>
    </ligand>
</feature>
<dbReference type="GO" id="GO:0032259">
    <property type="term" value="P:methylation"/>
    <property type="evidence" value="ECO:0007669"/>
    <property type="project" value="UniProtKB-KW"/>
</dbReference>
<evidence type="ECO:0000313" key="8">
    <source>
        <dbReference type="EMBL" id="PKZ23138.1"/>
    </source>
</evidence>
<evidence type="ECO:0000313" key="10">
    <source>
        <dbReference type="Proteomes" id="UP000234239"/>
    </source>
</evidence>
<feature type="binding site" evidence="6">
    <location>
        <position position="200"/>
    </location>
    <ligand>
        <name>S-adenosyl-L-methionine</name>
        <dbReference type="ChEBI" id="CHEBI:59789"/>
    </ligand>
</feature>
<gene>
    <name evidence="6" type="primary">prmA</name>
    <name evidence="7" type="ORF">AWM72_08840</name>
    <name evidence="8" type="ORF">CYJ28_00910</name>
</gene>
<proteinExistence type="inferred from homology"/>
<feature type="binding site" evidence="6">
    <location>
        <position position="178"/>
    </location>
    <ligand>
        <name>S-adenosyl-L-methionine</name>
        <dbReference type="ChEBI" id="CHEBI:59789"/>
    </ligand>
</feature>
<organism evidence="7 9">
    <name type="scientific">Aerococcus sanguinicola</name>
    <dbReference type="NCBI Taxonomy" id="119206"/>
    <lineage>
        <taxon>Bacteria</taxon>
        <taxon>Bacillati</taxon>
        <taxon>Bacillota</taxon>
        <taxon>Bacilli</taxon>
        <taxon>Lactobacillales</taxon>
        <taxon>Aerococcaceae</taxon>
        <taxon>Aerococcus</taxon>
    </lineage>
</organism>
<dbReference type="AlphaFoldDB" id="A0A0X8FCQ5"/>
<keyword evidence="3 6" id="KW-0489">Methyltransferase</keyword>
<keyword evidence="2 6" id="KW-0963">Cytoplasm</keyword>
<reference evidence="8 10" key="3">
    <citation type="submission" date="2017-12" db="EMBL/GenBank/DDBJ databases">
        <title>Phylogenetic diversity of female urinary microbiome.</title>
        <authorList>
            <person name="Thomas-White K."/>
            <person name="Wolfe A.J."/>
        </authorList>
    </citation>
    <scope>NUCLEOTIDE SEQUENCE [LARGE SCALE GENOMIC DNA]</scope>
    <source>
        <strain evidence="8 10">UMB0139</strain>
    </source>
</reference>
<keyword evidence="9" id="KW-1185">Reference proteome</keyword>
<dbReference type="GO" id="GO:0005737">
    <property type="term" value="C:cytoplasm"/>
    <property type="evidence" value="ECO:0007669"/>
    <property type="project" value="UniProtKB-SubCell"/>
</dbReference>
<dbReference type="GO" id="GO:0005840">
    <property type="term" value="C:ribosome"/>
    <property type="evidence" value="ECO:0007669"/>
    <property type="project" value="UniProtKB-KW"/>
</dbReference>
<dbReference type="NCBIfam" id="TIGR00406">
    <property type="entry name" value="prmA"/>
    <property type="match status" value="1"/>
</dbReference>
<reference evidence="9" key="2">
    <citation type="submission" date="2016-01" db="EMBL/GenBank/DDBJ databases">
        <title>Six Aerococcus type strain genome sequencing and assembly using PacBio and Illumina Hiseq.</title>
        <authorList>
            <person name="Carkaci D."/>
            <person name="Dargis R."/>
            <person name="Nielsen X.C."/>
            <person name="Skovgaard O."/>
            <person name="Fuursted K."/>
            <person name="Christensen J.J."/>
        </authorList>
    </citation>
    <scope>NUCLEOTIDE SEQUENCE [LARGE SCALE GENOMIC DNA]</scope>
    <source>
        <strain evidence="9">CCUG43001</strain>
    </source>
</reference>
<comment type="similarity">
    <text evidence="1 6">Belongs to the methyltransferase superfamily. PrmA family.</text>
</comment>
<keyword evidence="8" id="KW-0689">Ribosomal protein</keyword>
<keyword evidence="5 6" id="KW-0949">S-adenosyl-L-methionine</keyword>
<evidence type="ECO:0000256" key="1">
    <source>
        <dbReference type="ARBA" id="ARBA00009741"/>
    </source>
</evidence>